<dbReference type="HAMAP" id="MF_00634">
    <property type="entry name" value="UPF0235"/>
    <property type="match status" value="1"/>
</dbReference>
<comment type="caution">
    <text evidence="3">The sequence shown here is derived from an EMBL/GenBank/DDBJ whole genome shotgun (WGS) entry which is preliminary data.</text>
</comment>
<evidence type="ECO:0000313" key="4">
    <source>
        <dbReference type="Proteomes" id="UP001065682"/>
    </source>
</evidence>
<dbReference type="GO" id="GO:0005737">
    <property type="term" value="C:cytoplasm"/>
    <property type="evidence" value="ECO:0007669"/>
    <property type="project" value="TreeGrafter"/>
</dbReference>
<gene>
    <name evidence="3" type="ORF">FKB36_10765</name>
</gene>
<dbReference type="InterPro" id="IPR036591">
    <property type="entry name" value="YggU-like_sf"/>
</dbReference>
<comment type="similarity">
    <text evidence="1 2">Belongs to the UPF0235 family.</text>
</comment>
<proteinExistence type="inferred from homology"/>
<name>A0A9E4ZPG5_9EURY</name>
<evidence type="ECO:0000256" key="1">
    <source>
        <dbReference type="ARBA" id="ARBA00010364"/>
    </source>
</evidence>
<dbReference type="AlphaFoldDB" id="A0A9E4ZPG5"/>
<reference evidence="3" key="1">
    <citation type="submission" date="2019-06" db="EMBL/GenBank/DDBJ databases">
        <title>Methanoculleus strain from Tamsui River, Taipei, Taiwan.</title>
        <authorList>
            <person name="You Y.-T."/>
            <person name="Chen S.-C."/>
            <person name="Lai S.-J."/>
            <person name="Lee Y.-C."/>
            <person name="Lai M.-C."/>
        </authorList>
    </citation>
    <scope>NUCLEOTIDE SEQUENCE</scope>
    <source>
        <strain evidence="3">Afa-1</strain>
    </source>
</reference>
<organism evidence="3 4">
    <name type="scientific">Methanoculleus formosensis</name>
    <dbReference type="NCBI Taxonomy" id="2590886"/>
    <lineage>
        <taxon>Archaea</taxon>
        <taxon>Methanobacteriati</taxon>
        <taxon>Methanobacteriota</taxon>
        <taxon>Stenosarchaea group</taxon>
        <taxon>Methanomicrobia</taxon>
        <taxon>Methanomicrobiales</taxon>
        <taxon>Methanomicrobiaceae</taxon>
        <taxon>Methanoculleus</taxon>
    </lineage>
</organism>
<accession>A0A9E4ZPG5</accession>
<dbReference type="SUPFAM" id="SSF69786">
    <property type="entry name" value="YggU-like"/>
    <property type="match status" value="1"/>
</dbReference>
<dbReference type="SMART" id="SM01152">
    <property type="entry name" value="DUF167"/>
    <property type="match status" value="1"/>
</dbReference>
<dbReference type="Gene3D" id="3.30.1200.10">
    <property type="entry name" value="YggU-like"/>
    <property type="match status" value="1"/>
</dbReference>
<dbReference type="EMBL" id="VHLL01000006">
    <property type="protein sequence ID" value="MCT8337951.1"/>
    <property type="molecule type" value="Genomic_DNA"/>
</dbReference>
<protein>
    <recommendedName>
        <fullName evidence="2">UPF0235 protein FKB36_10765</fullName>
    </recommendedName>
</protein>
<dbReference type="Proteomes" id="UP001065682">
    <property type="component" value="Unassembled WGS sequence"/>
</dbReference>
<evidence type="ECO:0000313" key="3">
    <source>
        <dbReference type="EMBL" id="MCT8337951.1"/>
    </source>
</evidence>
<evidence type="ECO:0000256" key="2">
    <source>
        <dbReference type="HAMAP-Rule" id="MF_00634"/>
    </source>
</evidence>
<keyword evidence="4" id="KW-1185">Reference proteome</keyword>
<dbReference type="PANTHER" id="PTHR13420:SF7">
    <property type="entry name" value="UPF0235 PROTEIN C15ORF40"/>
    <property type="match status" value="1"/>
</dbReference>
<dbReference type="RefSeq" id="WP_261598070.1">
    <property type="nucleotide sequence ID" value="NZ_VHLL01000006.1"/>
</dbReference>
<sequence length="105" mass="10934">MELYADAVAETPHGVTVTLDVTAGAKRSVFPAGYNEWRRSIKCQIAAPAVGGKANRAITDLLAKTFGVPRADVEIITGHTSSSKTVAIAGISRSHALTRLNASGT</sequence>
<dbReference type="InterPro" id="IPR003746">
    <property type="entry name" value="DUF167"/>
</dbReference>
<dbReference type="Pfam" id="PF02594">
    <property type="entry name" value="DUF167"/>
    <property type="match status" value="1"/>
</dbReference>
<dbReference type="PANTHER" id="PTHR13420">
    <property type="entry name" value="UPF0235 PROTEIN C15ORF40"/>
    <property type="match status" value="1"/>
</dbReference>
<dbReference type="NCBIfam" id="TIGR00251">
    <property type="entry name" value="DUF167 family protein"/>
    <property type="match status" value="1"/>
</dbReference>